<evidence type="ECO:0000313" key="3">
    <source>
        <dbReference type="Proteomes" id="UP001476798"/>
    </source>
</evidence>
<sequence>MRRVAKSNIAGGGLIPANNREPYNDTPVHQHHSLGSELPWRETSSRYGDTDKPQLLSTLILEFSKVSEQVTSL</sequence>
<organism evidence="2 3">
    <name type="scientific">Goodea atripinnis</name>
    <dbReference type="NCBI Taxonomy" id="208336"/>
    <lineage>
        <taxon>Eukaryota</taxon>
        <taxon>Metazoa</taxon>
        <taxon>Chordata</taxon>
        <taxon>Craniata</taxon>
        <taxon>Vertebrata</taxon>
        <taxon>Euteleostomi</taxon>
        <taxon>Actinopterygii</taxon>
        <taxon>Neopterygii</taxon>
        <taxon>Teleostei</taxon>
        <taxon>Neoteleostei</taxon>
        <taxon>Acanthomorphata</taxon>
        <taxon>Ovalentaria</taxon>
        <taxon>Atherinomorphae</taxon>
        <taxon>Cyprinodontiformes</taxon>
        <taxon>Goodeidae</taxon>
        <taxon>Goodea</taxon>
    </lineage>
</organism>
<evidence type="ECO:0000313" key="2">
    <source>
        <dbReference type="EMBL" id="MEQ2185794.1"/>
    </source>
</evidence>
<protein>
    <submittedName>
        <fullName evidence="2">Uncharacterized protein</fullName>
    </submittedName>
</protein>
<keyword evidence="3" id="KW-1185">Reference proteome</keyword>
<name>A0ABV0PQM1_9TELE</name>
<feature type="region of interest" description="Disordered" evidence="1">
    <location>
        <begin position="1"/>
        <end position="49"/>
    </location>
</feature>
<reference evidence="2 3" key="1">
    <citation type="submission" date="2021-06" db="EMBL/GenBank/DDBJ databases">
        <authorList>
            <person name="Palmer J.M."/>
        </authorList>
    </citation>
    <scope>NUCLEOTIDE SEQUENCE [LARGE SCALE GENOMIC DNA]</scope>
    <source>
        <strain evidence="2 3">GA_2019</strain>
        <tissue evidence="2">Muscle</tissue>
    </source>
</reference>
<feature type="compositionally biased region" description="Basic and acidic residues" evidence="1">
    <location>
        <begin position="39"/>
        <end position="49"/>
    </location>
</feature>
<dbReference type="EMBL" id="JAHRIO010082141">
    <property type="protein sequence ID" value="MEQ2185794.1"/>
    <property type="molecule type" value="Genomic_DNA"/>
</dbReference>
<proteinExistence type="predicted"/>
<comment type="caution">
    <text evidence="2">The sequence shown here is derived from an EMBL/GenBank/DDBJ whole genome shotgun (WGS) entry which is preliminary data.</text>
</comment>
<dbReference type="Proteomes" id="UP001476798">
    <property type="component" value="Unassembled WGS sequence"/>
</dbReference>
<accession>A0ABV0PQM1</accession>
<evidence type="ECO:0000256" key="1">
    <source>
        <dbReference type="SAM" id="MobiDB-lite"/>
    </source>
</evidence>
<gene>
    <name evidence="2" type="ORF">GOODEAATRI_021874</name>
</gene>